<evidence type="ECO:0000313" key="4">
    <source>
        <dbReference type="Proteomes" id="UP000036834"/>
    </source>
</evidence>
<gene>
    <name evidence="3" type="ORF">ADS79_14760</name>
    <name evidence="2" type="ORF">BRE01_60270</name>
</gene>
<organism evidence="3 4">
    <name type="scientific">Brevibacillus reuszeri</name>
    <dbReference type="NCBI Taxonomy" id="54915"/>
    <lineage>
        <taxon>Bacteria</taxon>
        <taxon>Bacillati</taxon>
        <taxon>Bacillota</taxon>
        <taxon>Bacilli</taxon>
        <taxon>Bacillales</taxon>
        <taxon>Paenibacillaceae</taxon>
        <taxon>Brevibacillus</taxon>
    </lineage>
</organism>
<feature type="coiled-coil region" evidence="1">
    <location>
        <begin position="8"/>
        <end position="38"/>
    </location>
</feature>
<accession>A0A0K9YNH7</accession>
<dbReference type="STRING" id="54915.ADS79_14760"/>
<evidence type="ECO:0000256" key="1">
    <source>
        <dbReference type="SAM" id="Coils"/>
    </source>
</evidence>
<keyword evidence="5" id="KW-1185">Reference proteome</keyword>
<dbReference type="PATRIC" id="fig|54915.3.peg.1946"/>
<evidence type="ECO:0000313" key="3">
    <source>
        <dbReference type="EMBL" id="KNB70226.1"/>
    </source>
</evidence>
<sequence>MLFGGKKIRELESLVYRLQQENEELHRKVREVTKWKSKPNWRKEITVSPYVFENTYTIMALRSSVDICGADTMSK</sequence>
<reference evidence="4" key="1">
    <citation type="submission" date="2015-07" db="EMBL/GenBank/DDBJ databases">
        <title>Genome sequencing project for genomic taxonomy and phylogenomics of Bacillus-like bacteria.</title>
        <authorList>
            <person name="Liu B."/>
            <person name="Wang J."/>
            <person name="Zhu Y."/>
            <person name="Liu G."/>
            <person name="Chen Q."/>
            <person name="Chen Z."/>
            <person name="Lan J."/>
            <person name="Che J."/>
            <person name="Ge C."/>
            <person name="Shi H."/>
            <person name="Pan Z."/>
            <person name="Liu X."/>
        </authorList>
    </citation>
    <scope>NUCLEOTIDE SEQUENCE [LARGE SCALE GENOMIC DNA]</scope>
    <source>
        <strain evidence="4">DSM 9887</strain>
    </source>
</reference>
<dbReference type="AlphaFoldDB" id="A0A0K9YNH7"/>
<protein>
    <submittedName>
        <fullName evidence="3">Uncharacterized protein</fullName>
    </submittedName>
</protein>
<dbReference type="EMBL" id="LGIQ01000009">
    <property type="protein sequence ID" value="KNB70226.1"/>
    <property type="molecule type" value="Genomic_DNA"/>
</dbReference>
<proteinExistence type="predicted"/>
<evidence type="ECO:0000313" key="5">
    <source>
        <dbReference type="Proteomes" id="UP000319578"/>
    </source>
</evidence>
<comment type="caution">
    <text evidence="3">The sequence shown here is derived from an EMBL/GenBank/DDBJ whole genome shotgun (WGS) entry which is preliminary data.</text>
</comment>
<dbReference type="Proteomes" id="UP000036834">
    <property type="component" value="Unassembled WGS sequence"/>
</dbReference>
<reference evidence="3" key="2">
    <citation type="submission" date="2015-07" db="EMBL/GenBank/DDBJ databases">
        <title>MeaNS - Measles Nucleotide Surveillance Program.</title>
        <authorList>
            <person name="Tran T."/>
            <person name="Druce J."/>
        </authorList>
    </citation>
    <scope>NUCLEOTIDE SEQUENCE</scope>
    <source>
        <strain evidence="3">DSM 9887</strain>
    </source>
</reference>
<keyword evidence="1" id="KW-0175">Coiled coil</keyword>
<evidence type="ECO:0000313" key="2">
    <source>
        <dbReference type="EMBL" id="GED72325.1"/>
    </source>
</evidence>
<name>A0A0K9YNH7_9BACL</name>
<dbReference type="EMBL" id="BJON01000028">
    <property type="protein sequence ID" value="GED72325.1"/>
    <property type="molecule type" value="Genomic_DNA"/>
</dbReference>
<reference evidence="2 5" key="3">
    <citation type="submission" date="2019-06" db="EMBL/GenBank/DDBJ databases">
        <title>Whole genome shotgun sequence of Brevibacillus reuszeri NBRC 15719.</title>
        <authorList>
            <person name="Hosoyama A."/>
            <person name="Uohara A."/>
            <person name="Ohji S."/>
            <person name="Ichikawa N."/>
        </authorList>
    </citation>
    <scope>NUCLEOTIDE SEQUENCE [LARGE SCALE GENOMIC DNA]</scope>
    <source>
        <strain evidence="2 5">NBRC 15719</strain>
    </source>
</reference>
<dbReference type="Proteomes" id="UP000319578">
    <property type="component" value="Unassembled WGS sequence"/>
</dbReference>